<proteinExistence type="predicted"/>
<sequence>MNHNRYITVIIFRRTNKVF</sequence>
<gene>
    <name evidence="1" type="ORF">X777_12487</name>
</gene>
<organism evidence="1 2">
    <name type="scientific">Ooceraea biroi</name>
    <name type="common">Clonal raider ant</name>
    <name type="synonym">Cerapachys biroi</name>
    <dbReference type="NCBI Taxonomy" id="2015173"/>
    <lineage>
        <taxon>Eukaryota</taxon>
        <taxon>Metazoa</taxon>
        <taxon>Ecdysozoa</taxon>
        <taxon>Arthropoda</taxon>
        <taxon>Hexapoda</taxon>
        <taxon>Insecta</taxon>
        <taxon>Pterygota</taxon>
        <taxon>Neoptera</taxon>
        <taxon>Endopterygota</taxon>
        <taxon>Hymenoptera</taxon>
        <taxon>Apocrita</taxon>
        <taxon>Aculeata</taxon>
        <taxon>Formicoidea</taxon>
        <taxon>Formicidae</taxon>
        <taxon>Dorylinae</taxon>
        <taxon>Ooceraea</taxon>
    </lineage>
</organism>
<dbReference type="EMBL" id="KK107530">
    <property type="protein sequence ID" value="EZA49247.1"/>
    <property type="molecule type" value="Genomic_DNA"/>
</dbReference>
<protein>
    <submittedName>
        <fullName evidence="1">Uncharacterized protein</fullName>
    </submittedName>
</protein>
<evidence type="ECO:0000313" key="1">
    <source>
        <dbReference type="EMBL" id="EZA49247.1"/>
    </source>
</evidence>
<reference evidence="1 2" key="1">
    <citation type="journal article" date="2014" name="Curr. Biol.">
        <title>The genome of the clonal raider ant Cerapachys biroi.</title>
        <authorList>
            <person name="Oxley P.R."/>
            <person name="Ji L."/>
            <person name="Fetter-Pruneda I."/>
            <person name="McKenzie S.K."/>
            <person name="Li C."/>
            <person name="Hu H."/>
            <person name="Zhang G."/>
            <person name="Kronauer D.J."/>
        </authorList>
    </citation>
    <scope>NUCLEOTIDE SEQUENCE [LARGE SCALE GENOMIC DNA]</scope>
</reference>
<evidence type="ECO:0000313" key="2">
    <source>
        <dbReference type="Proteomes" id="UP000053097"/>
    </source>
</evidence>
<dbReference type="AlphaFoldDB" id="A0A026VZQ5"/>
<name>A0A026VZQ5_OOCBI</name>
<keyword evidence="2" id="KW-1185">Reference proteome</keyword>
<dbReference type="Proteomes" id="UP000053097">
    <property type="component" value="Unassembled WGS sequence"/>
</dbReference>
<accession>A0A026VZQ5</accession>